<feature type="region of interest" description="Disordered" evidence="3">
    <location>
        <begin position="150"/>
        <end position="175"/>
    </location>
</feature>
<feature type="compositionally biased region" description="Basic and acidic residues" evidence="3">
    <location>
        <begin position="157"/>
        <end position="175"/>
    </location>
</feature>
<dbReference type="SUPFAM" id="SSF52172">
    <property type="entry name" value="CheY-like"/>
    <property type="match status" value="1"/>
</dbReference>
<name>A0ABD5Y154_9EURY</name>
<dbReference type="InterPro" id="IPR013971">
    <property type="entry name" value="HalX_domain"/>
</dbReference>
<dbReference type="SMART" id="SM00448">
    <property type="entry name" value="REC"/>
    <property type="match status" value="1"/>
</dbReference>
<dbReference type="EMBL" id="JBHTAS010000001">
    <property type="protein sequence ID" value="MFC7139445.1"/>
    <property type="molecule type" value="Genomic_DNA"/>
</dbReference>
<comment type="caution">
    <text evidence="5">The sequence shown here is derived from an EMBL/GenBank/DDBJ whole genome shotgun (WGS) entry which is preliminary data.</text>
</comment>
<evidence type="ECO:0000313" key="5">
    <source>
        <dbReference type="EMBL" id="MFC7139445.1"/>
    </source>
</evidence>
<dbReference type="Pfam" id="PF08663">
    <property type="entry name" value="HalX"/>
    <property type="match status" value="1"/>
</dbReference>
<dbReference type="AlphaFoldDB" id="A0ABD5Y154"/>
<dbReference type="GeneID" id="78819701"/>
<dbReference type="InterPro" id="IPR001789">
    <property type="entry name" value="Sig_transdc_resp-reg_receiver"/>
</dbReference>
<gene>
    <name evidence="5" type="ORF">ACFQMA_06280</name>
</gene>
<dbReference type="InterPro" id="IPR050595">
    <property type="entry name" value="Bact_response_regulator"/>
</dbReference>
<keyword evidence="6" id="KW-1185">Reference proteome</keyword>
<sequence>MPSSVGGRPSVLVVDDEEEVADVLALKLRDDYETRVAYGGEEALEAIDETVDAVLLDRRMPDIHGDEVLAEIRERGYDCVVVMTTAVDPDLNILEMDFDDYLSKPIETETLLTTLDQQIDSRRSGDPKLEEFFAVVSKIEVLEEELTPAELAESDEYERRKREAERLGRELQESRPDFEEIVDTFRDIGRNSS</sequence>
<feature type="modified residue" description="4-aspartylphosphate" evidence="2">
    <location>
        <position position="57"/>
    </location>
</feature>
<dbReference type="PROSITE" id="PS50110">
    <property type="entry name" value="RESPONSE_REGULATORY"/>
    <property type="match status" value="1"/>
</dbReference>
<dbReference type="InterPro" id="IPR011006">
    <property type="entry name" value="CheY-like_superfamily"/>
</dbReference>
<dbReference type="RefSeq" id="WP_274325033.1">
    <property type="nucleotide sequence ID" value="NZ_CP118158.1"/>
</dbReference>
<dbReference type="PANTHER" id="PTHR44591:SF3">
    <property type="entry name" value="RESPONSE REGULATORY DOMAIN-CONTAINING PROTEIN"/>
    <property type="match status" value="1"/>
</dbReference>
<dbReference type="Pfam" id="PF00072">
    <property type="entry name" value="Response_reg"/>
    <property type="match status" value="1"/>
</dbReference>
<proteinExistence type="predicted"/>
<dbReference type="Proteomes" id="UP001596432">
    <property type="component" value="Unassembled WGS sequence"/>
</dbReference>
<evidence type="ECO:0000259" key="4">
    <source>
        <dbReference type="PROSITE" id="PS50110"/>
    </source>
</evidence>
<accession>A0ABD5Y154</accession>
<evidence type="ECO:0000256" key="1">
    <source>
        <dbReference type="ARBA" id="ARBA00022553"/>
    </source>
</evidence>
<organism evidence="5 6">
    <name type="scientific">Halosimplex aquaticum</name>
    <dbReference type="NCBI Taxonomy" id="3026162"/>
    <lineage>
        <taxon>Archaea</taxon>
        <taxon>Methanobacteriati</taxon>
        <taxon>Methanobacteriota</taxon>
        <taxon>Stenosarchaea group</taxon>
        <taxon>Halobacteria</taxon>
        <taxon>Halobacteriales</taxon>
        <taxon>Haloarculaceae</taxon>
        <taxon>Halosimplex</taxon>
    </lineage>
</organism>
<reference evidence="5 6" key="1">
    <citation type="journal article" date="2019" name="Int. J. Syst. Evol. Microbiol.">
        <title>The Global Catalogue of Microorganisms (GCM) 10K type strain sequencing project: providing services to taxonomists for standard genome sequencing and annotation.</title>
        <authorList>
            <consortium name="The Broad Institute Genomics Platform"/>
            <consortium name="The Broad Institute Genome Sequencing Center for Infectious Disease"/>
            <person name="Wu L."/>
            <person name="Ma J."/>
        </authorList>
    </citation>
    <scope>NUCLEOTIDE SEQUENCE [LARGE SCALE GENOMIC DNA]</scope>
    <source>
        <strain evidence="5 6">XZYJT29</strain>
    </source>
</reference>
<evidence type="ECO:0000313" key="6">
    <source>
        <dbReference type="Proteomes" id="UP001596432"/>
    </source>
</evidence>
<dbReference type="Gene3D" id="3.40.50.2300">
    <property type="match status" value="1"/>
</dbReference>
<dbReference type="PANTHER" id="PTHR44591">
    <property type="entry name" value="STRESS RESPONSE REGULATOR PROTEIN 1"/>
    <property type="match status" value="1"/>
</dbReference>
<evidence type="ECO:0000256" key="3">
    <source>
        <dbReference type="SAM" id="MobiDB-lite"/>
    </source>
</evidence>
<feature type="domain" description="Response regulatory" evidence="4">
    <location>
        <begin position="10"/>
        <end position="119"/>
    </location>
</feature>
<keyword evidence="1 2" id="KW-0597">Phosphoprotein</keyword>
<protein>
    <submittedName>
        <fullName evidence="5">Response regulator transcription factor</fullName>
    </submittedName>
</protein>
<evidence type="ECO:0000256" key="2">
    <source>
        <dbReference type="PROSITE-ProRule" id="PRU00169"/>
    </source>
</evidence>